<dbReference type="Pfam" id="PF20684">
    <property type="entry name" value="Fung_rhodopsin"/>
    <property type="match status" value="1"/>
</dbReference>
<feature type="domain" description="Rhodopsin" evidence="2">
    <location>
        <begin position="2"/>
        <end position="90"/>
    </location>
</feature>
<sequence length="178" mass="19900">MGCARISICLVIRKVLPGTVPKYTALGFAGFTALWTLSGVIATAFACALPHPWIFVRNTQCYDVTAFVNYIGITNIIVEILLVLIPLVVWNLYFFNNTDLTDQTYARWPTVLSEQIAQNLAIITACLPVLNPFIIKIIAGKIEPEEISYTNSAPLFIKRYFEHKPQAPIFDYTTSHTG</sequence>
<dbReference type="EMBL" id="CH445349">
    <property type="protein sequence ID" value="EAT79572.2"/>
    <property type="molecule type" value="Genomic_DNA"/>
</dbReference>
<evidence type="ECO:0000313" key="3">
    <source>
        <dbReference type="EMBL" id="EAT79572.2"/>
    </source>
</evidence>
<dbReference type="InterPro" id="IPR049326">
    <property type="entry name" value="Rhodopsin_dom_fungi"/>
</dbReference>
<dbReference type="Proteomes" id="UP000001055">
    <property type="component" value="Unassembled WGS sequence"/>
</dbReference>
<dbReference type="PANTHER" id="PTHR38794">
    <property type="entry name" value="INTEGRAL MEMBRANE PROTEIN"/>
    <property type="match status" value="1"/>
</dbReference>
<dbReference type="RefSeq" id="XP_001803456.1">
    <property type="nucleotide sequence ID" value="XM_001803404.1"/>
</dbReference>
<reference evidence="4" key="1">
    <citation type="journal article" date="2007" name="Plant Cell">
        <title>Dothideomycete-plant interactions illuminated by genome sequencing and EST analysis of the wheat pathogen Stagonospora nodorum.</title>
        <authorList>
            <person name="Hane J.K."/>
            <person name="Lowe R.G."/>
            <person name="Solomon P.S."/>
            <person name="Tan K.C."/>
            <person name="Schoch C.L."/>
            <person name="Spatafora J.W."/>
            <person name="Crous P.W."/>
            <person name="Kodira C."/>
            <person name="Birren B.W."/>
            <person name="Galagan J.E."/>
            <person name="Torriani S.F."/>
            <person name="McDonald B.A."/>
            <person name="Oliver R.P."/>
        </authorList>
    </citation>
    <scope>NUCLEOTIDE SEQUENCE [LARGE SCALE GENOMIC DNA]</scope>
    <source>
        <strain evidence="4">SN15 / ATCC MYA-4574 / FGSC 10173</strain>
    </source>
</reference>
<dbReference type="HOGENOM" id="CLU_036632_5_2_1"/>
<dbReference type="PANTHER" id="PTHR38794:SF1">
    <property type="entry name" value="INTEGRAL MEMBRANE PROTEIN"/>
    <property type="match status" value="1"/>
</dbReference>
<evidence type="ECO:0000256" key="1">
    <source>
        <dbReference type="SAM" id="Phobius"/>
    </source>
</evidence>
<keyword evidence="1" id="KW-0812">Transmembrane</keyword>
<protein>
    <recommendedName>
        <fullName evidence="2">Rhodopsin domain-containing protein</fullName>
    </recommendedName>
</protein>
<dbReference type="AlphaFoldDB" id="Q0U4R9"/>
<gene>
    <name evidence="3" type="ORF">SNOG_13245</name>
</gene>
<proteinExistence type="predicted"/>
<feature type="transmembrane region" description="Helical" evidence="1">
    <location>
        <begin position="70"/>
        <end position="96"/>
    </location>
</feature>
<organism evidence="3 4">
    <name type="scientific">Phaeosphaeria nodorum (strain SN15 / ATCC MYA-4574 / FGSC 10173)</name>
    <name type="common">Glume blotch fungus</name>
    <name type="synonym">Parastagonospora nodorum</name>
    <dbReference type="NCBI Taxonomy" id="321614"/>
    <lineage>
        <taxon>Eukaryota</taxon>
        <taxon>Fungi</taxon>
        <taxon>Dikarya</taxon>
        <taxon>Ascomycota</taxon>
        <taxon>Pezizomycotina</taxon>
        <taxon>Dothideomycetes</taxon>
        <taxon>Pleosporomycetidae</taxon>
        <taxon>Pleosporales</taxon>
        <taxon>Pleosporineae</taxon>
        <taxon>Phaeosphaeriaceae</taxon>
        <taxon>Parastagonospora</taxon>
    </lineage>
</organism>
<dbReference type="GeneID" id="5980371"/>
<dbReference type="KEGG" id="pno:SNOG_13245"/>
<keyword evidence="1" id="KW-0472">Membrane</keyword>
<dbReference type="VEuPathDB" id="FungiDB:JI435_132450"/>
<keyword evidence="1" id="KW-1133">Transmembrane helix</keyword>
<name>Q0U4R9_PHANO</name>
<accession>Q0U4R9</accession>
<dbReference type="InParanoid" id="Q0U4R9"/>
<evidence type="ECO:0000259" key="2">
    <source>
        <dbReference type="Pfam" id="PF20684"/>
    </source>
</evidence>
<evidence type="ECO:0000313" key="4">
    <source>
        <dbReference type="Proteomes" id="UP000001055"/>
    </source>
</evidence>
<feature type="transmembrane region" description="Helical" evidence="1">
    <location>
        <begin position="23"/>
        <end position="49"/>
    </location>
</feature>